<sequence length="511" mass="59337">MIEHYNKKVRKSANHGMSVDFFRRNRWVLIFLAIYLLLSILTFDLRLYTGGDNATYIILAESLVTGRGYNDIHLPEESPHTKFPVGLPLLLSVPMLIFGQNLLILKLSILILGVISIFFVYEIGAALFKHRINLVMILYLSIPLLYVYNHYVLSEIPYLCLSVAAMYLFMKARKDQPMFYCLSFALAVYAYLIRTVGIALVIAMIVVLLVRKEYRYLIILLLIFLAVFIPWQIRNARLPQSWTYFDEMLLKNPYDQYLGKITVVDFVVRLYENFVLYTFTIFPQTMVPITKSPVIHAVCGFMFLMFIILGFVGKIRRFAVIEVYFFISIAIALSWPKIWSSSRFLVPLMVFLVFYLSSGVFWVVRRANIRYLGTVFLVVIAVFNSGALFALGQQAFRYNAANLSGDKYAGYRPADRRYFEAIDYIRDNVPKNKIIIARKPQFVYLISRCKSFKPATGDTETKRAILLDTDYLIAGKLAKDYFGDILNEERNNYDVVFQTEKPRYYVLRIKK</sequence>
<feature type="transmembrane region" description="Helical" evidence="8">
    <location>
        <begin position="344"/>
        <end position="364"/>
    </location>
</feature>
<feature type="transmembrane region" description="Helical" evidence="8">
    <location>
        <begin position="294"/>
        <end position="312"/>
    </location>
</feature>
<evidence type="ECO:0000256" key="4">
    <source>
        <dbReference type="ARBA" id="ARBA00022679"/>
    </source>
</evidence>
<reference evidence="10 11" key="1">
    <citation type="journal article" date="2015" name="Microbiome">
        <title>Genomic resolution of linkages in carbon, nitrogen, and sulfur cycling among widespread estuary sediment bacteria.</title>
        <authorList>
            <person name="Baker B.J."/>
            <person name="Lazar C.S."/>
            <person name="Teske A.P."/>
            <person name="Dick G.J."/>
        </authorList>
    </citation>
    <scope>NUCLEOTIDE SEQUENCE [LARGE SCALE GENOMIC DNA]</scope>
    <source>
        <strain evidence="10">SM23_60</strain>
    </source>
</reference>
<dbReference type="GO" id="GO:0016763">
    <property type="term" value="F:pentosyltransferase activity"/>
    <property type="evidence" value="ECO:0007669"/>
    <property type="project" value="TreeGrafter"/>
</dbReference>
<feature type="transmembrane region" description="Helical" evidence="8">
    <location>
        <begin position="216"/>
        <end position="236"/>
    </location>
</feature>
<gene>
    <name evidence="10" type="ORF">AMJ87_06240</name>
</gene>
<dbReference type="InterPro" id="IPR050297">
    <property type="entry name" value="LipidA_mod_glycosyltrf_83"/>
</dbReference>
<evidence type="ECO:0000313" key="11">
    <source>
        <dbReference type="Proteomes" id="UP000051096"/>
    </source>
</evidence>
<dbReference type="PANTHER" id="PTHR33908:SF11">
    <property type="entry name" value="MEMBRANE PROTEIN"/>
    <property type="match status" value="1"/>
</dbReference>
<feature type="transmembrane region" description="Helical" evidence="8">
    <location>
        <begin position="319"/>
        <end position="338"/>
    </location>
</feature>
<keyword evidence="3" id="KW-0328">Glycosyltransferase</keyword>
<comment type="caution">
    <text evidence="10">The sequence shown here is derived from an EMBL/GenBank/DDBJ whole genome shotgun (WGS) entry which is preliminary data.</text>
</comment>
<keyword evidence="7 8" id="KW-0472">Membrane</keyword>
<proteinExistence type="predicted"/>
<feature type="transmembrane region" description="Helical" evidence="8">
    <location>
        <begin position="371"/>
        <end position="392"/>
    </location>
</feature>
<dbReference type="PANTHER" id="PTHR33908">
    <property type="entry name" value="MANNOSYLTRANSFERASE YKCB-RELATED"/>
    <property type="match status" value="1"/>
</dbReference>
<keyword evidence="5 8" id="KW-0812">Transmembrane</keyword>
<feature type="transmembrane region" description="Helical" evidence="8">
    <location>
        <begin position="132"/>
        <end position="149"/>
    </location>
</feature>
<protein>
    <recommendedName>
        <fullName evidence="9">Glycosyltransferase RgtA/B/C/D-like domain-containing protein</fullName>
    </recommendedName>
</protein>
<evidence type="ECO:0000256" key="8">
    <source>
        <dbReference type="SAM" id="Phobius"/>
    </source>
</evidence>
<evidence type="ECO:0000256" key="7">
    <source>
        <dbReference type="ARBA" id="ARBA00023136"/>
    </source>
</evidence>
<evidence type="ECO:0000256" key="3">
    <source>
        <dbReference type="ARBA" id="ARBA00022676"/>
    </source>
</evidence>
<organism evidence="10 11">
    <name type="scientific">candidate division WOR_3 bacterium SM23_60</name>
    <dbReference type="NCBI Taxonomy" id="1703780"/>
    <lineage>
        <taxon>Bacteria</taxon>
        <taxon>Bacteria division WOR-3</taxon>
    </lineage>
</organism>
<evidence type="ECO:0000256" key="5">
    <source>
        <dbReference type="ARBA" id="ARBA00022692"/>
    </source>
</evidence>
<evidence type="ECO:0000256" key="1">
    <source>
        <dbReference type="ARBA" id="ARBA00004651"/>
    </source>
</evidence>
<feature type="transmembrane region" description="Helical" evidence="8">
    <location>
        <begin position="97"/>
        <end position="120"/>
    </location>
</feature>
<feature type="transmembrane region" description="Helical" evidence="8">
    <location>
        <begin position="184"/>
        <end position="210"/>
    </location>
</feature>
<evidence type="ECO:0000256" key="2">
    <source>
        <dbReference type="ARBA" id="ARBA00022475"/>
    </source>
</evidence>
<name>A0A0S8GHI6_UNCW3</name>
<keyword evidence="2" id="KW-1003">Cell membrane</keyword>
<feature type="transmembrane region" description="Helical" evidence="8">
    <location>
        <begin position="27"/>
        <end position="48"/>
    </location>
</feature>
<dbReference type="InterPro" id="IPR038731">
    <property type="entry name" value="RgtA/B/C-like"/>
</dbReference>
<dbReference type="GO" id="GO:0005886">
    <property type="term" value="C:plasma membrane"/>
    <property type="evidence" value="ECO:0007669"/>
    <property type="project" value="UniProtKB-SubCell"/>
</dbReference>
<dbReference type="GO" id="GO:0009103">
    <property type="term" value="P:lipopolysaccharide biosynthetic process"/>
    <property type="evidence" value="ECO:0007669"/>
    <property type="project" value="UniProtKB-ARBA"/>
</dbReference>
<keyword evidence="6 8" id="KW-1133">Transmembrane helix</keyword>
<feature type="domain" description="Glycosyltransferase RgtA/B/C/D-like" evidence="9">
    <location>
        <begin position="84"/>
        <end position="231"/>
    </location>
</feature>
<dbReference type="EMBL" id="LJUO01000048">
    <property type="protein sequence ID" value="KPK71922.1"/>
    <property type="molecule type" value="Genomic_DNA"/>
</dbReference>
<evidence type="ECO:0000256" key="6">
    <source>
        <dbReference type="ARBA" id="ARBA00022989"/>
    </source>
</evidence>
<accession>A0A0S8GHI6</accession>
<dbReference type="AlphaFoldDB" id="A0A0S8GHI6"/>
<evidence type="ECO:0000259" key="9">
    <source>
        <dbReference type="Pfam" id="PF13231"/>
    </source>
</evidence>
<dbReference type="Pfam" id="PF13231">
    <property type="entry name" value="PMT_2"/>
    <property type="match status" value="1"/>
</dbReference>
<keyword evidence="4" id="KW-0808">Transferase</keyword>
<comment type="subcellular location">
    <subcellularLocation>
        <location evidence="1">Cell membrane</location>
        <topology evidence="1">Multi-pass membrane protein</topology>
    </subcellularLocation>
</comment>
<evidence type="ECO:0000313" key="10">
    <source>
        <dbReference type="EMBL" id="KPK71922.1"/>
    </source>
</evidence>
<dbReference type="Proteomes" id="UP000051096">
    <property type="component" value="Unassembled WGS sequence"/>
</dbReference>